<gene>
    <name evidence="1" type="ORF">E4U13_007474</name>
</gene>
<dbReference type="EMBL" id="SRQM01000074">
    <property type="protein sequence ID" value="KAG6119594.1"/>
    <property type="molecule type" value="Genomic_DNA"/>
</dbReference>
<reference evidence="1 2" key="1">
    <citation type="journal article" date="2020" name="bioRxiv">
        <title>Whole genome comparisons of ergot fungi reveals the divergence and evolution of species within the genus Claviceps are the result of varying mechanisms driving genome evolution and host range expansion.</title>
        <authorList>
            <person name="Wyka S.A."/>
            <person name="Mondo S.J."/>
            <person name="Liu M."/>
            <person name="Dettman J."/>
            <person name="Nalam V."/>
            <person name="Broders K.D."/>
        </authorList>
    </citation>
    <scope>NUCLEOTIDE SEQUENCE [LARGE SCALE GENOMIC DNA]</scope>
    <source>
        <strain evidence="1 2">LM576</strain>
    </source>
</reference>
<accession>A0A9P7Q4F0</accession>
<dbReference type="Proteomes" id="UP000732380">
    <property type="component" value="Unassembled WGS sequence"/>
</dbReference>
<name>A0A9P7Q4F0_9HYPO</name>
<evidence type="ECO:0000313" key="1">
    <source>
        <dbReference type="EMBL" id="KAG6119594.1"/>
    </source>
</evidence>
<dbReference type="AlphaFoldDB" id="A0A9P7Q4F0"/>
<protein>
    <submittedName>
        <fullName evidence="1">Uncharacterized protein</fullName>
    </submittedName>
</protein>
<evidence type="ECO:0000313" key="2">
    <source>
        <dbReference type="Proteomes" id="UP000732380"/>
    </source>
</evidence>
<keyword evidence="2" id="KW-1185">Reference proteome</keyword>
<sequence>MYNNTDLSLTPLSKPSSPAIEYFFLPPLSSFHPKVPLERKAVKVLDTYNMKFSSVLGTFALATLEAYRAYASPLEAMSPGARSLEGRAVAPGERCCLQVGHYTTSLPYVGTTGPDAYDSIGLTTSDGCGVVITRGATAPSKGGCKSWPLKVTCKPGVKGTADKYSAYAC</sequence>
<proteinExistence type="predicted"/>
<organism evidence="1 2">
    <name type="scientific">Claviceps humidiphila</name>
    <dbReference type="NCBI Taxonomy" id="1294629"/>
    <lineage>
        <taxon>Eukaryota</taxon>
        <taxon>Fungi</taxon>
        <taxon>Dikarya</taxon>
        <taxon>Ascomycota</taxon>
        <taxon>Pezizomycotina</taxon>
        <taxon>Sordariomycetes</taxon>
        <taxon>Hypocreomycetidae</taxon>
        <taxon>Hypocreales</taxon>
        <taxon>Clavicipitaceae</taxon>
        <taxon>Claviceps</taxon>
    </lineage>
</organism>
<comment type="caution">
    <text evidence="1">The sequence shown here is derived from an EMBL/GenBank/DDBJ whole genome shotgun (WGS) entry which is preliminary data.</text>
</comment>